<evidence type="ECO:0000313" key="2">
    <source>
        <dbReference type="Proteomes" id="UP000325307"/>
    </source>
</evidence>
<evidence type="ECO:0008006" key="3">
    <source>
        <dbReference type="Google" id="ProtNLM"/>
    </source>
</evidence>
<accession>A0A5A7NU54</accession>
<organism evidence="1 2">
    <name type="scientific">Zafaria cholistanensis</name>
    <dbReference type="NCBI Taxonomy" id="1682741"/>
    <lineage>
        <taxon>Bacteria</taxon>
        <taxon>Bacillati</taxon>
        <taxon>Actinomycetota</taxon>
        <taxon>Actinomycetes</taxon>
        <taxon>Micrococcales</taxon>
        <taxon>Micrococcaceae</taxon>
        <taxon>Zafaria</taxon>
    </lineage>
</organism>
<dbReference type="Gene3D" id="1.10.3210.10">
    <property type="entry name" value="Hypothetical protein af1432"/>
    <property type="match status" value="1"/>
</dbReference>
<protein>
    <recommendedName>
        <fullName evidence="3">Guanosine-3',5'-bis(Diphosphate) 3'-pyrophosphohydrolase</fullName>
    </recommendedName>
</protein>
<name>A0A5A7NU54_9MICC</name>
<sequence>MSGEPLVAAARAIATIAHRGQADKLGADYILHPARVAARLAEPVEVAVAWLHDVVEDSDITSEDLLKAGIPPEAVAAVVLLTRPSGDREGQDPDAYYRALRENPLALAVKRADIADNMDPNRTEQLPAVQRERLRAKYEHALEVLAGRD</sequence>
<dbReference type="Proteomes" id="UP000325307">
    <property type="component" value="Unassembled WGS sequence"/>
</dbReference>
<dbReference type="AlphaFoldDB" id="A0A5A7NU54"/>
<dbReference type="SUPFAM" id="SSF109604">
    <property type="entry name" value="HD-domain/PDEase-like"/>
    <property type="match status" value="1"/>
</dbReference>
<gene>
    <name evidence="1" type="ORF">NCCP1664_29000</name>
</gene>
<dbReference type="EMBL" id="BKDJ01000024">
    <property type="protein sequence ID" value="GER24405.1"/>
    <property type="molecule type" value="Genomic_DNA"/>
</dbReference>
<evidence type="ECO:0000313" key="1">
    <source>
        <dbReference type="EMBL" id="GER24405.1"/>
    </source>
</evidence>
<reference evidence="1 2" key="1">
    <citation type="submission" date="2019-09" db="EMBL/GenBank/DDBJ databases">
        <title>Arthrobacter zafarii sp. nov., a moderately thermotolerant and halotolerant actinobacterium isolated from Cholistan desert soil of Pakistan.</title>
        <authorList>
            <person name="Amin A."/>
            <person name="Ahmed I."/>
            <person name="Khalid N."/>
            <person name="Schumann P."/>
            <person name="Busse H.J."/>
            <person name="Khan I.U."/>
            <person name="Li S."/>
            <person name="Li W.J."/>
        </authorList>
    </citation>
    <scope>NUCLEOTIDE SEQUENCE [LARGE SCALE GENOMIC DNA]</scope>
    <source>
        <strain evidence="1 2">NCCP-1664</strain>
    </source>
</reference>
<comment type="caution">
    <text evidence="1">The sequence shown here is derived from an EMBL/GenBank/DDBJ whole genome shotgun (WGS) entry which is preliminary data.</text>
</comment>
<keyword evidence="2" id="KW-1185">Reference proteome</keyword>
<proteinExistence type="predicted"/>